<keyword evidence="4" id="KW-0833">Ubl conjugation pathway</keyword>
<dbReference type="OrthoDB" id="10006270at2759"/>
<evidence type="ECO:0000256" key="5">
    <source>
        <dbReference type="ARBA" id="ARBA00022803"/>
    </source>
</evidence>
<evidence type="ECO:0000256" key="3">
    <source>
        <dbReference type="ARBA" id="ARBA00022776"/>
    </source>
</evidence>
<name>A0A9N9TFE3_PHYSR</name>
<evidence type="ECO:0008006" key="10">
    <source>
        <dbReference type="Google" id="ProtNLM"/>
    </source>
</evidence>
<proteinExistence type="predicted"/>
<dbReference type="Pfam" id="PF13181">
    <property type="entry name" value="TPR_8"/>
    <property type="match status" value="2"/>
</dbReference>
<evidence type="ECO:0000256" key="6">
    <source>
        <dbReference type="ARBA" id="ARBA00023306"/>
    </source>
</evidence>
<keyword evidence="1" id="KW-0132">Cell division</keyword>
<protein>
    <recommendedName>
        <fullName evidence="10">Cell division cycle protein 16-like protein</fullName>
    </recommendedName>
</protein>
<dbReference type="Gene3D" id="1.25.40.10">
    <property type="entry name" value="Tetratricopeptide repeat domain"/>
    <property type="match status" value="2"/>
</dbReference>
<keyword evidence="9" id="KW-1185">Reference proteome</keyword>
<dbReference type="GO" id="GO:0051301">
    <property type="term" value="P:cell division"/>
    <property type="evidence" value="ECO:0007669"/>
    <property type="project" value="UniProtKB-KW"/>
</dbReference>
<evidence type="ECO:0000313" key="8">
    <source>
        <dbReference type="EMBL" id="CAG9853780.1"/>
    </source>
</evidence>
<dbReference type="GO" id="GO:0005680">
    <property type="term" value="C:anaphase-promoting complex"/>
    <property type="evidence" value="ECO:0007669"/>
    <property type="project" value="TreeGrafter"/>
</dbReference>
<dbReference type="GO" id="GO:0031145">
    <property type="term" value="P:anaphase-promoting complex-dependent catabolic process"/>
    <property type="evidence" value="ECO:0007669"/>
    <property type="project" value="TreeGrafter"/>
</dbReference>
<evidence type="ECO:0000256" key="1">
    <source>
        <dbReference type="ARBA" id="ARBA00022618"/>
    </source>
</evidence>
<dbReference type="GO" id="GO:0045842">
    <property type="term" value="P:positive regulation of mitotic metaphase/anaphase transition"/>
    <property type="evidence" value="ECO:0007669"/>
    <property type="project" value="TreeGrafter"/>
</dbReference>
<keyword evidence="5 7" id="KW-0802">TPR repeat</keyword>
<dbReference type="SUPFAM" id="SSF48452">
    <property type="entry name" value="TPR-like"/>
    <property type="match status" value="1"/>
</dbReference>
<dbReference type="PROSITE" id="PS50005">
    <property type="entry name" value="TPR"/>
    <property type="match status" value="2"/>
</dbReference>
<dbReference type="SMART" id="SM00028">
    <property type="entry name" value="TPR"/>
    <property type="match status" value="7"/>
</dbReference>
<organism evidence="8 9">
    <name type="scientific">Phyllotreta striolata</name>
    <name type="common">Striped flea beetle</name>
    <name type="synonym">Crioceris striolata</name>
    <dbReference type="NCBI Taxonomy" id="444603"/>
    <lineage>
        <taxon>Eukaryota</taxon>
        <taxon>Metazoa</taxon>
        <taxon>Ecdysozoa</taxon>
        <taxon>Arthropoda</taxon>
        <taxon>Hexapoda</taxon>
        <taxon>Insecta</taxon>
        <taxon>Pterygota</taxon>
        <taxon>Neoptera</taxon>
        <taxon>Endopterygota</taxon>
        <taxon>Coleoptera</taxon>
        <taxon>Polyphaga</taxon>
        <taxon>Cucujiformia</taxon>
        <taxon>Chrysomeloidea</taxon>
        <taxon>Chrysomelidae</taxon>
        <taxon>Galerucinae</taxon>
        <taxon>Alticini</taxon>
        <taxon>Phyllotreta</taxon>
    </lineage>
</organism>
<dbReference type="SUPFAM" id="SSF81901">
    <property type="entry name" value="HCP-like"/>
    <property type="match status" value="1"/>
</dbReference>
<evidence type="ECO:0000256" key="7">
    <source>
        <dbReference type="PROSITE-ProRule" id="PRU00339"/>
    </source>
</evidence>
<feature type="repeat" description="TPR" evidence="7">
    <location>
        <begin position="547"/>
        <end position="580"/>
    </location>
</feature>
<dbReference type="InterPro" id="IPR011990">
    <property type="entry name" value="TPR-like_helical_dom_sf"/>
</dbReference>
<dbReference type="GO" id="GO:0005737">
    <property type="term" value="C:cytoplasm"/>
    <property type="evidence" value="ECO:0007669"/>
    <property type="project" value="TreeGrafter"/>
</dbReference>
<dbReference type="PANTHER" id="PTHR12558:SF9">
    <property type="entry name" value="CELL DIVISION CYCLE PROTEIN 16 HOMOLOG"/>
    <property type="match status" value="1"/>
</dbReference>
<gene>
    <name evidence="8" type="ORF">PHYEVI_LOCUS251</name>
</gene>
<dbReference type="InterPro" id="IPR019734">
    <property type="entry name" value="TPR_rpt"/>
</dbReference>
<reference evidence="8" key="1">
    <citation type="submission" date="2022-01" db="EMBL/GenBank/DDBJ databases">
        <authorList>
            <person name="King R."/>
        </authorList>
    </citation>
    <scope>NUCLEOTIDE SEQUENCE</scope>
</reference>
<evidence type="ECO:0000256" key="2">
    <source>
        <dbReference type="ARBA" id="ARBA00022737"/>
    </source>
</evidence>
<evidence type="ECO:0000313" key="9">
    <source>
        <dbReference type="Proteomes" id="UP001153712"/>
    </source>
</evidence>
<keyword evidence="6" id="KW-0131">Cell cycle</keyword>
<evidence type="ECO:0000256" key="4">
    <source>
        <dbReference type="ARBA" id="ARBA00022786"/>
    </source>
</evidence>
<keyword evidence="2" id="KW-0677">Repeat</keyword>
<dbReference type="GO" id="GO:0016567">
    <property type="term" value="P:protein ubiquitination"/>
    <property type="evidence" value="ECO:0007669"/>
    <property type="project" value="TreeGrafter"/>
</dbReference>
<dbReference type="AlphaFoldDB" id="A0A9N9TFE3"/>
<sequence>MDKKKSDKTNLLVENYRKLVQNYMDSHMYTTALFWADKVAAITKNSNDVYTLVQCMYLLKQYHRGAHLMKLEHLEKANMQCACLTARCLFEANELNEALKVLNNFDSSINSTSGYSKNSTLCSLLLLKGKILEGMDNRGLAADCYKQALHFDVHCFEAFDSLIKYQMLTFSEETELLQSLPINEQCSEEEAQILRLLYESKLKKYHTHTISNPNEMKMMCDNISAINNASIDIMNFTPNPVIQNINFDILSPTMGSTPNVTRNNDRNLRKSKLEMQEDDSRQMQVEGPENSILTKLGSSLDLQVAEAERLYYNCDYQGCNSLTETILKVDPYHDACLPIHISCQVELKQSNKLFSLAHNLVDLYPNLAISWFAVGCYYYIIGKSDLARRYLAKATCLDRLFGPAWLAYGHSFAIENEHDQAMAAYFKASQLMKGCHLPLLYIGLECGLTNNVRLADKFFKQAQTIAPDDPFIMHEKGVIAFQNLDYVAADEQFRKALERVKRIRKGIIPQRWSPLLNNLGHTCRKLKKYDEALHFHNQALLLTPQSAGIYSSIAYVYVLIDNYEEAVQWFHKALGLKRDDTFSTTMLNYIMEQLTEAEPPYPDCPVDIPAFSVEPRVLESTISSSIAEDAISVIESDNNQISDMSIEVDMVDVSGMVKE</sequence>
<dbReference type="PANTHER" id="PTHR12558">
    <property type="entry name" value="CELL DIVISION CYCLE 16,23,27"/>
    <property type="match status" value="1"/>
</dbReference>
<dbReference type="EMBL" id="OU900094">
    <property type="protein sequence ID" value="CAG9853780.1"/>
    <property type="molecule type" value="Genomic_DNA"/>
</dbReference>
<dbReference type="Pfam" id="PF12895">
    <property type="entry name" value="ANAPC3"/>
    <property type="match status" value="1"/>
</dbReference>
<keyword evidence="3" id="KW-0498">Mitosis</keyword>
<dbReference type="Proteomes" id="UP001153712">
    <property type="component" value="Chromosome 1"/>
</dbReference>
<feature type="repeat" description="TPR" evidence="7">
    <location>
        <begin position="513"/>
        <end position="546"/>
    </location>
</feature>
<accession>A0A9N9TFE3</accession>